<keyword evidence="1 5" id="KW-0677">Repeat</keyword>
<name>E5YBI4_BILW3</name>
<dbReference type="EMBL" id="ADCP02000001">
    <property type="protein sequence ID" value="EFV42636.1"/>
    <property type="molecule type" value="Genomic_DNA"/>
</dbReference>
<organism evidence="9 10">
    <name type="scientific">Bilophila wadsworthia (strain 3_1_6)</name>
    <dbReference type="NCBI Taxonomy" id="563192"/>
    <lineage>
        <taxon>Bacteria</taxon>
        <taxon>Pseudomonadati</taxon>
        <taxon>Thermodesulfobacteriota</taxon>
        <taxon>Desulfovibrionia</taxon>
        <taxon>Desulfovibrionales</taxon>
        <taxon>Desulfovibrionaceae</taxon>
        <taxon>Bilophila</taxon>
    </lineage>
</organism>
<keyword evidence="9" id="KW-0378">Hydrolase</keyword>
<evidence type="ECO:0000256" key="2">
    <source>
        <dbReference type="ARBA" id="ARBA00022741"/>
    </source>
</evidence>
<dbReference type="InterPro" id="IPR003593">
    <property type="entry name" value="AAA+_ATPase"/>
</dbReference>
<dbReference type="GO" id="GO:0034605">
    <property type="term" value="P:cellular response to heat"/>
    <property type="evidence" value="ECO:0007669"/>
    <property type="project" value="TreeGrafter"/>
</dbReference>
<dbReference type="InterPro" id="IPR050130">
    <property type="entry name" value="ClpA_ClpB"/>
</dbReference>
<dbReference type="PROSITE" id="PS00871">
    <property type="entry name" value="CLPAB_2"/>
    <property type="match status" value="1"/>
</dbReference>
<dbReference type="Pfam" id="PF17871">
    <property type="entry name" value="AAA_lid_9"/>
    <property type="match status" value="1"/>
</dbReference>
<evidence type="ECO:0000256" key="3">
    <source>
        <dbReference type="ARBA" id="ARBA00022840"/>
    </source>
</evidence>
<dbReference type="Proteomes" id="UP000006034">
    <property type="component" value="Unassembled WGS sequence"/>
</dbReference>
<dbReference type="InterPro" id="IPR018368">
    <property type="entry name" value="ClpA/B_CS1"/>
</dbReference>
<dbReference type="PROSITE" id="PS00870">
    <property type="entry name" value="CLPAB_1"/>
    <property type="match status" value="1"/>
</dbReference>
<protein>
    <submittedName>
        <fullName evidence="9">ATP-dependent Clp protease ATP-binding subunit ClpA</fullName>
    </submittedName>
</protein>
<dbReference type="Gene3D" id="1.10.8.60">
    <property type="match status" value="2"/>
</dbReference>
<gene>
    <name evidence="9" type="ORF">HMPREF0179_03557</name>
</gene>
<dbReference type="PANTHER" id="PTHR11638:SF111">
    <property type="entry name" value="ATP-DEPENDENT CLP PROTEASE ATP-BINDING SUBUNIT CLPA"/>
    <property type="match status" value="1"/>
</dbReference>
<dbReference type="FunFam" id="3.40.50.300:FF:000025">
    <property type="entry name" value="ATP-dependent Clp protease subunit"/>
    <property type="match status" value="1"/>
</dbReference>
<dbReference type="InterPro" id="IPR004176">
    <property type="entry name" value="Clp_R_N"/>
</dbReference>
<dbReference type="PROSITE" id="PS51903">
    <property type="entry name" value="CLP_R"/>
    <property type="match status" value="1"/>
</dbReference>
<evidence type="ECO:0000313" key="10">
    <source>
        <dbReference type="Proteomes" id="UP000006034"/>
    </source>
</evidence>
<comment type="similarity">
    <text evidence="6">Belongs to the ClpA/ClpB family.</text>
</comment>
<evidence type="ECO:0000256" key="1">
    <source>
        <dbReference type="ARBA" id="ARBA00022737"/>
    </source>
</evidence>
<dbReference type="InterPro" id="IPR019489">
    <property type="entry name" value="Clp_ATPase_C"/>
</dbReference>
<dbReference type="OrthoDB" id="9803641at2"/>
<accession>E5YBI4</accession>
<proteinExistence type="inferred from homology"/>
<reference evidence="9 10" key="1">
    <citation type="submission" date="2010-10" db="EMBL/GenBank/DDBJ databases">
        <authorList>
            <consortium name="The Broad Institute Genome Sequencing Platform"/>
            <person name="Ward D."/>
            <person name="Earl A."/>
            <person name="Feldgarden M."/>
            <person name="Young S.K."/>
            <person name="Gargeya S."/>
            <person name="Zeng Q."/>
            <person name="Alvarado L."/>
            <person name="Berlin A."/>
            <person name="Bochicchio J."/>
            <person name="Chapman S.B."/>
            <person name="Chen Z."/>
            <person name="Freedman E."/>
            <person name="Gellesch M."/>
            <person name="Goldberg J."/>
            <person name="Griggs A."/>
            <person name="Gujja S."/>
            <person name="Heilman E."/>
            <person name="Heiman D."/>
            <person name="Howarth C."/>
            <person name="Mehta T."/>
            <person name="Neiman D."/>
            <person name="Pearson M."/>
            <person name="Roberts A."/>
            <person name="Saif S."/>
            <person name="Shea T."/>
            <person name="Shenoy N."/>
            <person name="Sisk P."/>
            <person name="Stolte C."/>
            <person name="Sykes S."/>
            <person name="White J."/>
            <person name="Yandava C."/>
            <person name="Allen-Vercoe E."/>
            <person name="Sibley C."/>
            <person name="Ambrose C.E."/>
            <person name="Strauss J."/>
            <person name="Daigneault M."/>
            <person name="Haas B."/>
            <person name="Nusbaum C."/>
            <person name="Birren B."/>
        </authorList>
    </citation>
    <scope>NUCLEOTIDE SEQUENCE [LARGE SCALE GENOMIC DNA]</scope>
    <source>
        <strain evidence="9 10">3_1_6</strain>
    </source>
</reference>
<dbReference type="SMART" id="SM00382">
    <property type="entry name" value="AAA"/>
    <property type="match status" value="2"/>
</dbReference>
<comment type="caution">
    <text evidence="9">The sequence shown here is derived from an EMBL/GenBank/DDBJ whole genome shotgun (WGS) entry which is preliminary data.</text>
</comment>
<dbReference type="Pfam" id="PF00004">
    <property type="entry name" value="AAA"/>
    <property type="match status" value="1"/>
</dbReference>
<reference evidence="9 10" key="2">
    <citation type="submission" date="2013-04" db="EMBL/GenBank/DDBJ databases">
        <title>The Genome Sequence of Bilophila wadsworthia 3_1_6.</title>
        <authorList>
            <consortium name="The Broad Institute Genomics Platform"/>
            <person name="Earl A."/>
            <person name="Ward D."/>
            <person name="Feldgarden M."/>
            <person name="Gevers D."/>
            <person name="Sibley C."/>
            <person name="Strauss J."/>
            <person name="Allen-Vercoe E."/>
            <person name="Walker B."/>
            <person name="Young S."/>
            <person name="Zeng Q."/>
            <person name="Gargeya S."/>
            <person name="Fitzgerald M."/>
            <person name="Haas B."/>
            <person name="Abouelleil A."/>
            <person name="Allen A.W."/>
            <person name="Alvarado L."/>
            <person name="Arachchi H.M."/>
            <person name="Berlin A.M."/>
            <person name="Chapman S.B."/>
            <person name="Gainer-Dewar J."/>
            <person name="Goldberg J."/>
            <person name="Griggs A."/>
            <person name="Gujja S."/>
            <person name="Hansen M."/>
            <person name="Howarth C."/>
            <person name="Imamovic A."/>
            <person name="Ireland A."/>
            <person name="Larimer J."/>
            <person name="McCowan C."/>
            <person name="Murphy C."/>
            <person name="Pearson M."/>
            <person name="Poon T.W."/>
            <person name="Priest M."/>
            <person name="Roberts A."/>
            <person name="Saif S."/>
            <person name="Shea T."/>
            <person name="Sisk P."/>
            <person name="Sykes S."/>
            <person name="Wortman J."/>
            <person name="Nusbaum C."/>
            <person name="Birren B."/>
        </authorList>
    </citation>
    <scope>NUCLEOTIDE SEQUENCE [LARGE SCALE GENOMIC DNA]</scope>
    <source>
        <strain evidence="9 10">3_1_6</strain>
    </source>
</reference>
<dbReference type="InterPro" id="IPR036628">
    <property type="entry name" value="Clp_N_dom_sf"/>
</dbReference>
<feature type="region of interest" description="Disordered" evidence="7">
    <location>
        <begin position="142"/>
        <end position="165"/>
    </location>
</feature>
<dbReference type="InterPro" id="IPR041546">
    <property type="entry name" value="ClpA/ClpB_AAA_lid"/>
</dbReference>
<dbReference type="GO" id="GO:0006508">
    <property type="term" value="P:proteolysis"/>
    <property type="evidence" value="ECO:0007669"/>
    <property type="project" value="UniProtKB-KW"/>
</dbReference>
<dbReference type="Pfam" id="PF10431">
    <property type="entry name" value="ClpB_D2-small"/>
    <property type="match status" value="1"/>
</dbReference>
<dbReference type="GO" id="GO:0008233">
    <property type="term" value="F:peptidase activity"/>
    <property type="evidence" value="ECO:0007669"/>
    <property type="project" value="UniProtKB-KW"/>
</dbReference>
<dbReference type="RefSeq" id="WP_005030536.1">
    <property type="nucleotide sequence ID" value="NZ_KE150238.1"/>
</dbReference>
<dbReference type="eggNOG" id="COG0542">
    <property type="taxonomic scope" value="Bacteria"/>
</dbReference>
<dbReference type="InterPro" id="IPR013461">
    <property type="entry name" value="ClpA"/>
</dbReference>
<evidence type="ECO:0000256" key="6">
    <source>
        <dbReference type="RuleBase" id="RU004432"/>
    </source>
</evidence>
<dbReference type="PRINTS" id="PR00300">
    <property type="entry name" value="CLPPROTEASEA"/>
</dbReference>
<dbReference type="GO" id="GO:0016887">
    <property type="term" value="F:ATP hydrolysis activity"/>
    <property type="evidence" value="ECO:0007669"/>
    <property type="project" value="InterPro"/>
</dbReference>
<dbReference type="Gene3D" id="3.40.50.300">
    <property type="entry name" value="P-loop containing nucleotide triphosphate hydrolases"/>
    <property type="match status" value="2"/>
</dbReference>
<evidence type="ECO:0000256" key="5">
    <source>
        <dbReference type="PROSITE-ProRule" id="PRU01251"/>
    </source>
</evidence>
<dbReference type="SUPFAM" id="SSF81923">
    <property type="entry name" value="Double Clp-N motif"/>
    <property type="match status" value="1"/>
</dbReference>
<feature type="domain" description="Clp R" evidence="8">
    <location>
        <begin position="1"/>
        <end position="147"/>
    </location>
</feature>
<dbReference type="InterPro" id="IPR003959">
    <property type="entry name" value="ATPase_AAA_core"/>
</dbReference>
<dbReference type="GO" id="GO:0005524">
    <property type="term" value="F:ATP binding"/>
    <property type="evidence" value="ECO:0007669"/>
    <property type="project" value="UniProtKB-KW"/>
</dbReference>
<dbReference type="GO" id="GO:0043335">
    <property type="term" value="P:protein unfolding"/>
    <property type="evidence" value="ECO:0007669"/>
    <property type="project" value="InterPro"/>
</dbReference>
<keyword evidence="10" id="KW-1185">Reference proteome</keyword>
<keyword evidence="4 6" id="KW-0143">Chaperone</keyword>
<dbReference type="HOGENOM" id="CLU_005070_4_1_7"/>
<keyword evidence="3 6" id="KW-0067">ATP-binding</keyword>
<dbReference type="NCBIfam" id="TIGR02639">
    <property type="entry name" value="ClpA"/>
    <property type="match status" value="1"/>
</dbReference>
<keyword evidence="2 6" id="KW-0547">Nucleotide-binding</keyword>
<dbReference type="GeneID" id="78085071"/>
<dbReference type="PANTHER" id="PTHR11638">
    <property type="entry name" value="ATP-DEPENDENT CLP PROTEASE"/>
    <property type="match status" value="1"/>
</dbReference>
<dbReference type="GO" id="GO:0005737">
    <property type="term" value="C:cytoplasm"/>
    <property type="evidence" value="ECO:0007669"/>
    <property type="project" value="TreeGrafter"/>
</dbReference>
<evidence type="ECO:0000313" key="9">
    <source>
        <dbReference type="EMBL" id="EFV42636.1"/>
    </source>
</evidence>
<dbReference type="CDD" id="cd00009">
    <property type="entry name" value="AAA"/>
    <property type="match status" value="1"/>
</dbReference>
<dbReference type="AlphaFoldDB" id="E5YBI4"/>
<keyword evidence="9" id="KW-0645">Protease</keyword>
<dbReference type="Pfam" id="PF07724">
    <property type="entry name" value="AAA_2"/>
    <property type="match status" value="1"/>
</dbReference>
<dbReference type="InterPro" id="IPR001270">
    <property type="entry name" value="ClpA/B"/>
</dbReference>
<evidence type="ECO:0000256" key="4">
    <source>
        <dbReference type="ARBA" id="ARBA00023186"/>
    </source>
</evidence>
<sequence>MIGKKLQKALGLAVEELKRRRHEYLTLEHVLYGIASEPSGRKLIERCGGSAPVLRQALDHFFKTYMESLDEPTKDVYQTLAVQRVLDSALAHVKSAGRDEDIGVEVGDVLAAILEEEEYSWAAYCLKKQGITRLAVLESISHNDEEGQDESSSESGEGEGGAESAKDALARYTVDLTARAREGKLDPLVGREMELSRSIEILARRRKNNPLYVGDPGTGKTAIAEGLALRIVSGNVPPEFKDTKIYSLDLGAVLAGARYRGDFEGRIKAVVGALQKIPGAILFIDEIHTIVGAGSTSGGSMDASNLLKPILAEGKLRCIGSTTYDEFRNHFEKDRALARRFQKVDIKEPSLDECVDILKGLQPHYEKHHNVRYSSSSLRAAVELSARHVQDRLLPDKAIDVMDEAGASVRLRPGFKSGSSVSRQDVERIVARMAGIPARTVSGKERDRLKTLKDDLGSVLFGQDEAVDIVTRAILRSRAGLGRTDRPAGSFLFYGPTGVGKTELAKQLAERMGVAFLRFDMSEYMEKHAVSRLIGAPPGYVGFDQGGLLTEAVRKTPYAVVLMDEIEKAHPDIFNVLLQVMDYGTLTDNTGRKADFKNVVLIMTSNAGVRDMDASPMGFIEAPAGKVAQSAAQRGRKAVEAMFSPEFRNRLDALVPFNALTPDLMGMIVDKCIAEMGKGLADKKVNLTLTPEARSWLAKEGYDAKLGARPLQRLLREALEDPLAGEVLFGRLVKGGTVIVDEPEDGGDKLVLRFEEK</sequence>
<dbReference type="SUPFAM" id="SSF52540">
    <property type="entry name" value="P-loop containing nucleoside triphosphate hydrolases"/>
    <property type="match status" value="2"/>
</dbReference>
<dbReference type="SMART" id="SM01086">
    <property type="entry name" value="ClpB_D2-small"/>
    <property type="match status" value="1"/>
</dbReference>
<evidence type="ECO:0000259" key="8">
    <source>
        <dbReference type="PROSITE" id="PS51903"/>
    </source>
</evidence>
<dbReference type="InterPro" id="IPR027417">
    <property type="entry name" value="P-loop_NTPase"/>
</dbReference>
<dbReference type="Gene3D" id="1.10.1780.10">
    <property type="entry name" value="Clp, N-terminal domain"/>
    <property type="match status" value="1"/>
</dbReference>
<dbReference type="STRING" id="563192.HMPREF0179_03557"/>
<dbReference type="Pfam" id="PF02861">
    <property type="entry name" value="Clp_N"/>
    <property type="match status" value="1"/>
</dbReference>
<evidence type="ECO:0000256" key="7">
    <source>
        <dbReference type="SAM" id="MobiDB-lite"/>
    </source>
</evidence>
<dbReference type="CDD" id="cd19499">
    <property type="entry name" value="RecA-like_ClpB_Hsp104-like"/>
    <property type="match status" value="1"/>
</dbReference>
<dbReference type="InterPro" id="IPR028299">
    <property type="entry name" value="ClpA/B_CS2"/>
</dbReference>